<reference evidence="14" key="2">
    <citation type="journal article" date="2016" name="Int. J. Syst. Evol. Microbiol.">
        <title>Complete genome sequence and cell structure of Limnochorda pilosa, a Gram-negative spore-former within the phylum Firmicutes.</title>
        <authorList>
            <person name="Watanabe M."/>
            <person name="Kojima H."/>
            <person name="Fukui M."/>
        </authorList>
    </citation>
    <scope>NUCLEOTIDE SEQUENCE [LARGE SCALE GENOMIC DNA]</scope>
    <source>
        <strain evidence="14">HC45</strain>
    </source>
</reference>
<keyword evidence="8 9" id="KW-0975">Bacterial flagellum</keyword>
<keyword evidence="13" id="KW-0282">Flagellum</keyword>
<keyword evidence="6 10" id="KW-1133">Transmembrane helix</keyword>
<dbReference type="STRING" id="1555112.LIP_1651"/>
<dbReference type="EMBL" id="AP014924">
    <property type="protein sequence ID" value="BAS27497.1"/>
    <property type="molecule type" value="Genomic_DNA"/>
</dbReference>
<dbReference type="NCBIfam" id="TIGR00206">
    <property type="entry name" value="fliF"/>
    <property type="match status" value="1"/>
</dbReference>
<dbReference type="GO" id="GO:0071973">
    <property type="term" value="P:bacterial-type flagellum-dependent cell motility"/>
    <property type="evidence" value="ECO:0007669"/>
    <property type="project" value="InterPro"/>
</dbReference>
<dbReference type="Pfam" id="PF08345">
    <property type="entry name" value="YscJ_FliF_C"/>
    <property type="match status" value="1"/>
</dbReference>
<keyword evidence="13" id="KW-0966">Cell projection</keyword>
<dbReference type="InterPro" id="IPR013556">
    <property type="entry name" value="Flag_M-ring_C"/>
</dbReference>
<evidence type="ECO:0000256" key="5">
    <source>
        <dbReference type="ARBA" id="ARBA00022692"/>
    </source>
</evidence>
<evidence type="ECO:0000256" key="3">
    <source>
        <dbReference type="ARBA" id="ARBA00007971"/>
    </source>
</evidence>
<dbReference type="PATRIC" id="fig|1555112.3.peg.1684"/>
<name>A0A0K2SKF3_LIMPI</name>
<accession>A0A0K2SKF3</accession>
<comment type="similarity">
    <text evidence="3 9">Belongs to the FliF family.</text>
</comment>
<organism evidence="13 14">
    <name type="scientific">Limnochorda pilosa</name>
    <dbReference type="NCBI Taxonomy" id="1555112"/>
    <lineage>
        <taxon>Bacteria</taxon>
        <taxon>Bacillati</taxon>
        <taxon>Bacillota</taxon>
        <taxon>Limnochordia</taxon>
        <taxon>Limnochordales</taxon>
        <taxon>Limnochordaceae</taxon>
        <taxon>Limnochorda</taxon>
    </lineage>
</organism>
<evidence type="ECO:0000256" key="4">
    <source>
        <dbReference type="ARBA" id="ARBA00022475"/>
    </source>
</evidence>
<dbReference type="Gene3D" id="3.30.300.30">
    <property type="match status" value="1"/>
</dbReference>
<dbReference type="Pfam" id="PF01514">
    <property type="entry name" value="YscJ_FliF"/>
    <property type="match status" value="1"/>
</dbReference>
<dbReference type="GO" id="GO:0003774">
    <property type="term" value="F:cytoskeletal motor activity"/>
    <property type="evidence" value="ECO:0007669"/>
    <property type="project" value="InterPro"/>
</dbReference>
<comment type="subcellular location">
    <subcellularLocation>
        <location evidence="1 9">Bacterial flagellum basal body</location>
    </subcellularLocation>
    <subcellularLocation>
        <location evidence="2">Cell membrane</location>
        <topology evidence="2">Multi-pass membrane protein</topology>
    </subcellularLocation>
</comment>
<dbReference type="KEGG" id="lpil:LIP_1651"/>
<evidence type="ECO:0000256" key="6">
    <source>
        <dbReference type="ARBA" id="ARBA00022989"/>
    </source>
</evidence>
<evidence type="ECO:0000256" key="10">
    <source>
        <dbReference type="SAM" id="Phobius"/>
    </source>
</evidence>
<evidence type="ECO:0000259" key="12">
    <source>
        <dbReference type="Pfam" id="PF08345"/>
    </source>
</evidence>
<feature type="domain" description="Flagellar M-ring C-terminal" evidence="12">
    <location>
        <begin position="254"/>
        <end position="403"/>
    </location>
</feature>
<dbReference type="GO" id="GO:0005886">
    <property type="term" value="C:plasma membrane"/>
    <property type="evidence" value="ECO:0007669"/>
    <property type="project" value="UniProtKB-SubCell"/>
</dbReference>
<keyword evidence="7 10" id="KW-0472">Membrane</keyword>
<feature type="transmembrane region" description="Helical" evidence="10">
    <location>
        <begin position="419"/>
        <end position="441"/>
    </location>
</feature>
<protein>
    <recommendedName>
        <fullName evidence="9">Flagellar M-ring protein</fullName>
    </recommendedName>
</protein>
<feature type="domain" description="Flagellar M-ring N-terminal" evidence="11">
    <location>
        <begin position="48"/>
        <end position="220"/>
    </location>
</feature>
<evidence type="ECO:0000313" key="13">
    <source>
        <dbReference type="EMBL" id="BAS27497.1"/>
    </source>
</evidence>
<keyword evidence="5 10" id="KW-0812">Transmembrane</keyword>
<dbReference type="PRINTS" id="PR01009">
    <property type="entry name" value="FLGMRINGFLIF"/>
</dbReference>
<evidence type="ECO:0000256" key="8">
    <source>
        <dbReference type="ARBA" id="ARBA00023143"/>
    </source>
</evidence>
<dbReference type="Proteomes" id="UP000065807">
    <property type="component" value="Chromosome"/>
</dbReference>
<dbReference type="PIRSF" id="PIRSF004862">
    <property type="entry name" value="FliF"/>
    <property type="match status" value="1"/>
</dbReference>
<dbReference type="InterPro" id="IPR006182">
    <property type="entry name" value="FliF_N_dom"/>
</dbReference>
<evidence type="ECO:0000256" key="2">
    <source>
        <dbReference type="ARBA" id="ARBA00004651"/>
    </source>
</evidence>
<keyword evidence="13" id="KW-0969">Cilium</keyword>
<evidence type="ECO:0000256" key="1">
    <source>
        <dbReference type="ARBA" id="ARBA00004117"/>
    </source>
</evidence>
<gene>
    <name evidence="13" type="ORF">LIP_1651</name>
</gene>
<keyword evidence="14" id="KW-1185">Reference proteome</keyword>
<evidence type="ECO:0000256" key="9">
    <source>
        <dbReference type="PIRNR" id="PIRNR004862"/>
    </source>
</evidence>
<evidence type="ECO:0000259" key="11">
    <source>
        <dbReference type="Pfam" id="PF01514"/>
    </source>
</evidence>
<dbReference type="InterPro" id="IPR000067">
    <property type="entry name" value="FlgMring_FliF"/>
</dbReference>
<evidence type="ECO:0000313" key="14">
    <source>
        <dbReference type="Proteomes" id="UP000065807"/>
    </source>
</evidence>
<keyword evidence="4" id="KW-1003">Cell membrane</keyword>
<dbReference type="InterPro" id="IPR045851">
    <property type="entry name" value="AMP-bd_C_sf"/>
</dbReference>
<reference evidence="14" key="1">
    <citation type="submission" date="2015-07" db="EMBL/GenBank/DDBJ databases">
        <title>Complete genome sequence and phylogenetic analysis of Limnochorda pilosa.</title>
        <authorList>
            <person name="Watanabe M."/>
            <person name="Kojima H."/>
            <person name="Fukui M."/>
        </authorList>
    </citation>
    <scope>NUCLEOTIDE SEQUENCE [LARGE SCALE GENOMIC DNA]</scope>
    <source>
        <strain evidence="14">HC45</strain>
    </source>
</reference>
<evidence type="ECO:0000256" key="7">
    <source>
        <dbReference type="ARBA" id="ARBA00023136"/>
    </source>
</evidence>
<dbReference type="GO" id="GO:0009431">
    <property type="term" value="C:bacterial-type flagellum basal body, MS ring"/>
    <property type="evidence" value="ECO:0007669"/>
    <property type="project" value="InterPro"/>
</dbReference>
<comment type="function">
    <text evidence="9">The M ring may be actively involved in energy transduction.</text>
</comment>
<proteinExistence type="inferred from homology"/>
<sequence length="498" mass="53931">MQQPWQNVRERVSHVWQQLGRTGRWAAVAAGALLFILLLYVAFAPGKAPYAPLFSDLRPREAGEIAQVLTEKGIPYELGDAGSTLLVPRDLVYRTRIELAAQGIPSGGTVGFELLNQSSLGMTEYERRVRYVLALQGELARTIQELSPVREARVHIVQPQPSVFVEERRPATASVLLDLRPGEDLSRDQVRGVVNLVASSVEGLAPASVTVVDTRGRTLSDMLQQNPSDALAMNHLELQRAYEKELQTSVQTMLEQVYGYGNAVVRVKTQMDFSSADELNEEFAPVQGGGIRSEQRTEERFEGEGTVAPGGPAGVESNVPGYVGVATGPSSYEKIDTVTNYELSRRQVKRTVPPGRVQGISVAVWVDGTLTPAEQGGIEAAVASAVGADPARGDAVSVQAIRFSRPEAPVVAAAAPLPLSYLVLLGVLLAVLTAAGVWWALRRRAAQPEEAGEGAPGEEELPGLPAEEADRNLRRVRDLALRNPKNFVELLRSWLAEE</sequence>
<dbReference type="PANTHER" id="PTHR30046:SF0">
    <property type="entry name" value="FLAGELLAR M-RING PROTEIN"/>
    <property type="match status" value="1"/>
</dbReference>
<dbReference type="PANTHER" id="PTHR30046">
    <property type="entry name" value="FLAGELLAR M-RING PROTEIN"/>
    <property type="match status" value="1"/>
</dbReference>
<feature type="transmembrane region" description="Helical" evidence="10">
    <location>
        <begin position="25"/>
        <end position="43"/>
    </location>
</feature>
<dbReference type="InterPro" id="IPR043427">
    <property type="entry name" value="YscJ/FliF"/>
</dbReference>
<dbReference type="AlphaFoldDB" id="A0A0K2SKF3"/>